<keyword evidence="3" id="KW-0813">Transport</keyword>
<comment type="subcellular location">
    <subcellularLocation>
        <location evidence="1">Cell envelope</location>
    </subcellularLocation>
</comment>
<evidence type="ECO:0000313" key="8">
    <source>
        <dbReference type="Proteomes" id="UP001597267"/>
    </source>
</evidence>
<comment type="caution">
    <text evidence="7">The sequence shown here is derived from an EMBL/GenBank/DDBJ whole genome shotgun (WGS) entry which is preliminary data.</text>
</comment>
<evidence type="ECO:0000259" key="6">
    <source>
        <dbReference type="PROSITE" id="PS50983"/>
    </source>
</evidence>
<evidence type="ECO:0000256" key="2">
    <source>
        <dbReference type="ARBA" id="ARBA00008814"/>
    </source>
</evidence>
<dbReference type="PANTHER" id="PTHR30532">
    <property type="entry name" value="IRON III DICITRATE-BINDING PERIPLASMIC PROTEIN"/>
    <property type="match status" value="1"/>
</dbReference>
<protein>
    <submittedName>
        <fullName evidence="7">ABC transporter substrate-binding protein</fullName>
    </submittedName>
</protein>
<dbReference type="InterPro" id="IPR002491">
    <property type="entry name" value="ABC_transptr_periplasmic_BD"/>
</dbReference>
<feature type="chain" id="PRO_5047305431" evidence="5">
    <location>
        <begin position="28"/>
        <end position="315"/>
    </location>
</feature>
<evidence type="ECO:0000313" key="7">
    <source>
        <dbReference type="EMBL" id="MFD1670812.1"/>
    </source>
</evidence>
<feature type="domain" description="Fe/B12 periplasmic-binding" evidence="6">
    <location>
        <begin position="52"/>
        <end position="315"/>
    </location>
</feature>
<sequence length="315" mass="34638">MNSHKKTLFVALFASLMALFVANLGQAQPVSAASTRTIKVAGTKYKIPKDPKRIVTNVYTGDVLTVKGNVVGATSIDLKSPYVTKKQNKKIKNLGLNLKAEAVLKLKPDLIITSNETDVKNLKKIAPVVYIPYGSTGNIKATVTEFGRILNNQKEAKSWQKKFTKEATKQQKRLKNAGIDPSQTTVGLFDMQSGKVYIDGAKWGRGGQALVTGLDFQLTDAAKKIDKGAGYEQVSLESLDQYGADWIFFSNTETTKGSNDSAIKDLKANPVWQGLDAVKNDHVVQLPFNNVYYFDGNAVYHQMKLITDAMLKQVK</sequence>
<dbReference type="SUPFAM" id="SSF53807">
    <property type="entry name" value="Helical backbone' metal receptor"/>
    <property type="match status" value="1"/>
</dbReference>
<comment type="similarity">
    <text evidence="2">Belongs to the bacterial solute-binding protein 8 family.</text>
</comment>
<proteinExistence type="inferred from homology"/>
<evidence type="ECO:0000256" key="1">
    <source>
        <dbReference type="ARBA" id="ARBA00004196"/>
    </source>
</evidence>
<dbReference type="Pfam" id="PF01497">
    <property type="entry name" value="Peripla_BP_2"/>
    <property type="match status" value="1"/>
</dbReference>
<dbReference type="InterPro" id="IPR051313">
    <property type="entry name" value="Bact_iron-sidero_bind"/>
</dbReference>
<dbReference type="Gene3D" id="3.40.50.1980">
    <property type="entry name" value="Nitrogenase molybdenum iron protein domain"/>
    <property type="match status" value="2"/>
</dbReference>
<keyword evidence="4 5" id="KW-0732">Signal</keyword>
<evidence type="ECO:0000256" key="3">
    <source>
        <dbReference type="ARBA" id="ARBA00022448"/>
    </source>
</evidence>
<dbReference type="Proteomes" id="UP001597267">
    <property type="component" value="Unassembled WGS sequence"/>
</dbReference>
<accession>A0ABW4J366</accession>
<dbReference type="EMBL" id="JBHTOP010000002">
    <property type="protein sequence ID" value="MFD1670812.1"/>
    <property type="molecule type" value="Genomic_DNA"/>
</dbReference>
<name>A0ABW4J366_9LACO</name>
<keyword evidence="8" id="KW-1185">Reference proteome</keyword>
<dbReference type="PANTHER" id="PTHR30532:SF26">
    <property type="entry name" value="IRON(3+)-HYDROXAMATE-BINDING PROTEIN FHUD"/>
    <property type="match status" value="1"/>
</dbReference>
<organism evidence="7 8">
    <name type="scientific">Agrilactobacillus yilanensis</name>
    <dbReference type="NCBI Taxonomy" id="2485997"/>
    <lineage>
        <taxon>Bacteria</taxon>
        <taxon>Bacillati</taxon>
        <taxon>Bacillota</taxon>
        <taxon>Bacilli</taxon>
        <taxon>Lactobacillales</taxon>
        <taxon>Lactobacillaceae</taxon>
        <taxon>Agrilactobacillus</taxon>
    </lineage>
</organism>
<feature type="signal peptide" evidence="5">
    <location>
        <begin position="1"/>
        <end position="27"/>
    </location>
</feature>
<dbReference type="RefSeq" id="WP_125712666.1">
    <property type="nucleotide sequence ID" value="NZ_JBHTOP010000002.1"/>
</dbReference>
<evidence type="ECO:0000256" key="4">
    <source>
        <dbReference type="ARBA" id="ARBA00022729"/>
    </source>
</evidence>
<evidence type="ECO:0000256" key="5">
    <source>
        <dbReference type="SAM" id="SignalP"/>
    </source>
</evidence>
<reference evidence="8" key="1">
    <citation type="journal article" date="2019" name="Int. J. Syst. Evol. Microbiol.">
        <title>The Global Catalogue of Microorganisms (GCM) 10K type strain sequencing project: providing services to taxonomists for standard genome sequencing and annotation.</title>
        <authorList>
            <consortium name="The Broad Institute Genomics Platform"/>
            <consortium name="The Broad Institute Genome Sequencing Center for Infectious Disease"/>
            <person name="Wu L."/>
            <person name="Ma J."/>
        </authorList>
    </citation>
    <scope>NUCLEOTIDE SEQUENCE [LARGE SCALE GENOMIC DNA]</scope>
    <source>
        <strain evidence="8">CCM 8896</strain>
    </source>
</reference>
<gene>
    <name evidence="7" type="ORF">ACFQ5M_01740</name>
</gene>
<dbReference type="PROSITE" id="PS50983">
    <property type="entry name" value="FE_B12_PBP"/>
    <property type="match status" value="1"/>
</dbReference>